<dbReference type="OrthoDB" id="3218567at2"/>
<evidence type="ECO:0008006" key="3">
    <source>
        <dbReference type="Google" id="ProtNLM"/>
    </source>
</evidence>
<dbReference type="RefSeq" id="WP_121007103.1">
    <property type="nucleotide sequence ID" value="NZ_RBXO01000001.1"/>
</dbReference>
<proteinExistence type="predicted"/>
<evidence type="ECO:0000313" key="1">
    <source>
        <dbReference type="EMBL" id="RKT55402.1"/>
    </source>
</evidence>
<keyword evidence="2" id="KW-1185">Reference proteome</keyword>
<organism evidence="1 2">
    <name type="scientific">Saccharothrix australiensis</name>
    <dbReference type="NCBI Taxonomy" id="2072"/>
    <lineage>
        <taxon>Bacteria</taxon>
        <taxon>Bacillati</taxon>
        <taxon>Actinomycetota</taxon>
        <taxon>Actinomycetes</taxon>
        <taxon>Pseudonocardiales</taxon>
        <taxon>Pseudonocardiaceae</taxon>
        <taxon>Saccharothrix</taxon>
    </lineage>
</organism>
<evidence type="ECO:0000313" key="2">
    <source>
        <dbReference type="Proteomes" id="UP000282084"/>
    </source>
</evidence>
<protein>
    <recommendedName>
        <fullName evidence="3">Tetratricopeptide repeat protein</fullName>
    </recommendedName>
</protein>
<dbReference type="InterPro" id="IPR011990">
    <property type="entry name" value="TPR-like_helical_dom_sf"/>
</dbReference>
<accession>A0A495W155</accession>
<dbReference type="SUPFAM" id="SSF48452">
    <property type="entry name" value="TPR-like"/>
    <property type="match status" value="1"/>
</dbReference>
<dbReference type="EMBL" id="RBXO01000001">
    <property type="protein sequence ID" value="RKT55402.1"/>
    <property type="molecule type" value="Genomic_DNA"/>
</dbReference>
<reference evidence="1 2" key="1">
    <citation type="submission" date="2018-10" db="EMBL/GenBank/DDBJ databases">
        <title>Sequencing the genomes of 1000 actinobacteria strains.</title>
        <authorList>
            <person name="Klenk H.-P."/>
        </authorList>
    </citation>
    <scope>NUCLEOTIDE SEQUENCE [LARGE SCALE GENOMIC DNA]</scope>
    <source>
        <strain evidence="1 2">DSM 43800</strain>
    </source>
</reference>
<comment type="caution">
    <text evidence="1">The sequence shown here is derived from an EMBL/GenBank/DDBJ whole genome shotgun (WGS) entry which is preliminary data.</text>
</comment>
<dbReference type="AlphaFoldDB" id="A0A495W155"/>
<dbReference type="Proteomes" id="UP000282084">
    <property type="component" value="Unassembled WGS sequence"/>
</dbReference>
<gene>
    <name evidence="1" type="ORF">C8E97_4070</name>
</gene>
<name>A0A495W155_9PSEU</name>
<dbReference type="Gene3D" id="1.25.40.10">
    <property type="entry name" value="Tetratricopeptide repeat domain"/>
    <property type="match status" value="1"/>
</dbReference>
<sequence length="901" mass="96979">MGVIATRLARTLAEHDFPDLPGHLRLAVMLSCATRVEPELIRAMRLATLPLVDVSAESDLWFGDWVGSRSAAGVALRPDLLPALRGALRSRLAAPASDPVHRVWDVLAEAHDHCLSPALRLEERVVRCVLTDQDPEPELRAALYSLAVEGRTGLADWVYGAWQRLPEAARDKVSGWLLHAVANRELAEDALPPSDPPAGIRAEHVRPVADALGRRRLWLSWQGESVDIGGARTADGTCLDVPDTEPALIDLLDRRGRYLRTVRVPAGQVVSVRPPAGGFRGRSGDGLVLAMRRGDLVDRAPHRHSPLPSRLLADAERFPPAGRDGAQAQLAAWFMGDEEVAVRLLHGPPGTGKGQLAHVLTTIAGNHAWEVRRPARPSSVPFDAPARLLVVVDAPAWPPGRLARLVARLRPPARVLVLARENHAWWEAACHFLSTEVEGVVLTEQLLPPISDPLAAYAAAVREFAARVDPRSVPAPVREARSLDVVHMAAVAAALGGVDARGELADHLLDREVAAWRAGVEDEAALAMVLLIATLAHPLPRHSALSALVRLEVAPDAARAEELLARYEDRYPPAEHGVVEPLRPLCLADALVERALAGRAVLGLSEGVAWALFRRLLAGDGDVAACALRTAVMTWPDGDLLDLLAAEHPELLVRTSGAVLAEFARHARIGALQALWQRVLTLDRDEDSALGVALVLERLVDVLPPADDGQSALAERYAAAGLVRRAVRAMERTAETLRTRAAGDPVAWRQGLADALSLHSRLLLAAGRHDQAITVAKEAIAVSDELGRHALTGHQQVLASALLEHGARLSRRGGDREAVDATAEAIHIYRVLNGLDPHRYDAQLAAALRRHADLLVTGGDTSGAARALREALSLLRPLAERLPAVYRAHEEATLAGLRALD</sequence>